<dbReference type="GO" id="GO:0008237">
    <property type="term" value="F:metallopeptidase activity"/>
    <property type="evidence" value="ECO:0007669"/>
    <property type="project" value="InterPro"/>
</dbReference>
<dbReference type="OrthoDB" id="9792152at2"/>
<dbReference type="InterPro" id="IPR026444">
    <property type="entry name" value="Secre_tail"/>
</dbReference>
<dbReference type="GO" id="GO:0006508">
    <property type="term" value="P:proteolysis"/>
    <property type="evidence" value="ECO:0007669"/>
    <property type="project" value="UniProtKB-KW"/>
</dbReference>
<dbReference type="Gene3D" id="2.60.40.10">
    <property type="entry name" value="Immunoglobulins"/>
    <property type="match status" value="3"/>
</dbReference>
<reference evidence="5 6" key="1">
    <citation type="submission" date="2019-06" db="EMBL/GenBank/DDBJ databases">
        <authorList>
            <person name="Srinivasan S."/>
        </authorList>
    </citation>
    <scope>NUCLEOTIDE SEQUENCE [LARGE SCALE GENOMIC DNA]</scope>
    <source>
        <strain evidence="5 6">17J68-5</strain>
    </source>
</reference>
<dbReference type="Gene3D" id="2.60.120.260">
    <property type="entry name" value="Galactose-binding domain-like"/>
    <property type="match status" value="1"/>
</dbReference>
<evidence type="ECO:0000256" key="2">
    <source>
        <dbReference type="ARBA" id="ARBA00022801"/>
    </source>
</evidence>
<dbReference type="PROSITE" id="PS51829">
    <property type="entry name" value="P_HOMO_B"/>
    <property type="match status" value="1"/>
</dbReference>
<evidence type="ECO:0000256" key="1">
    <source>
        <dbReference type="ARBA" id="ARBA00022670"/>
    </source>
</evidence>
<organism evidence="5 6">
    <name type="scientific">Hymenobacter jejuensis</name>
    <dbReference type="NCBI Taxonomy" id="2502781"/>
    <lineage>
        <taxon>Bacteria</taxon>
        <taxon>Pseudomonadati</taxon>
        <taxon>Bacteroidota</taxon>
        <taxon>Cytophagia</taxon>
        <taxon>Cytophagales</taxon>
        <taxon>Hymenobacteraceae</taxon>
        <taxon>Hymenobacter</taxon>
    </lineage>
</organism>
<evidence type="ECO:0000259" key="4">
    <source>
        <dbReference type="PROSITE" id="PS51829"/>
    </source>
</evidence>
<dbReference type="Gene3D" id="3.40.390.10">
    <property type="entry name" value="Collagenase (Catalytic Domain)"/>
    <property type="match status" value="1"/>
</dbReference>
<dbReference type="Proteomes" id="UP000305398">
    <property type="component" value="Chromosome"/>
</dbReference>
<protein>
    <submittedName>
        <fullName evidence="5">T9SS type A sorting domain-containing protein</fullName>
    </submittedName>
</protein>
<gene>
    <name evidence="5" type="ORF">FHG12_04335</name>
</gene>
<dbReference type="CDD" id="cd00063">
    <property type="entry name" value="FN3"/>
    <property type="match status" value="1"/>
</dbReference>
<dbReference type="Pfam" id="PF01483">
    <property type="entry name" value="P_proprotein"/>
    <property type="match status" value="1"/>
</dbReference>
<dbReference type="InterPro" id="IPR013783">
    <property type="entry name" value="Ig-like_fold"/>
</dbReference>
<dbReference type="PROSITE" id="PS50853">
    <property type="entry name" value="FN3"/>
    <property type="match status" value="2"/>
</dbReference>
<keyword evidence="2" id="KW-0378">Hydrolase</keyword>
<dbReference type="InterPro" id="IPR036116">
    <property type="entry name" value="FN3_sf"/>
</dbReference>
<dbReference type="InterPro" id="IPR008979">
    <property type="entry name" value="Galactose-bd-like_sf"/>
</dbReference>
<feature type="domain" description="P/Homo B" evidence="4">
    <location>
        <begin position="857"/>
        <end position="1008"/>
    </location>
</feature>
<dbReference type="Pfam" id="PF13583">
    <property type="entry name" value="Reprolysin_4"/>
    <property type="match status" value="1"/>
</dbReference>
<dbReference type="EMBL" id="CP040896">
    <property type="protein sequence ID" value="QDA59379.1"/>
    <property type="molecule type" value="Genomic_DNA"/>
</dbReference>
<dbReference type="Pfam" id="PF18962">
    <property type="entry name" value="Por_Secre_tail"/>
    <property type="match status" value="1"/>
</dbReference>
<feature type="domain" description="Fibronectin type-III" evidence="3">
    <location>
        <begin position="770"/>
        <end position="860"/>
    </location>
</feature>
<accession>A0A5B7ZX50</accession>
<name>A0A5B7ZX50_9BACT</name>
<dbReference type="InterPro" id="IPR024079">
    <property type="entry name" value="MetalloPept_cat_dom_sf"/>
</dbReference>
<dbReference type="SUPFAM" id="SSF55486">
    <property type="entry name" value="Metalloproteases ('zincins'), catalytic domain"/>
    <property type="match status" value="1"/>
</dbReference>
<dbReference type="GO" id="GO:0004252">
    <property type="term" value="F:serine-type endopeptidase activity"/>
    <property type="evidence" value="ECO:0007669"/>
    <property type="project" value="InterPro"/>
</dbReference>
<dbReference type="SUPFAM" id="SSF49265">
    <property type="entry name" value="Fibronectin type III"/>
    <property type="match status" value="1"/>
</dbReference>
<keyword evidence="6" id="KW-1185">Reference proteome</keyword>
<dbReference type="NCBIfam" id="TIGR04183">
    <property type="entry name" value="Por_Secre_tail"/>
    <property type="match status" value="1"/>
</dbReference>
<dbReference type="RefSeq" id="WP_139514561.1">
    <property type="nucleotide sequence ID" value="NZ_CP040896.1"/>
</dbReference>
<feature type="domain" description="Fibronectin type-III" evidence="3">
    <location>
        <begin position="1008"/>
        <end position="1102"/>
    </location>
</feature>
<dbReference type="KEGG" id="hyj:FHG12_04335"/>
<dbReference type="InterPro" id="IPR002884">
    <property type="entry name" value="P_dom"/>
</dbReference>
<evidence type="ECO:0000313" key="5">
    <source>
        <dbReference type="EMBL" id="QDA59379.1"/>
    </source>
</evidence>
<sequence>MAIQFTRFWQRWRASLLSGLLVAAAGIPRESAAQRVLWADDPQAPAVARRHTKDLLRFRPVSFQLSTLREVLKQAPAEKGAGARNSATVVSLPLPDGTSGRFRVATVPVMAPELAARYPQIRTYEAQGIDDPSATARLDVSPAGFHAQILTGSQTIYIDPASAADATHHLVFSKQAMAPNALGAVCLTGGDTQTAAPAAGALLRSSNGTELRTYRLAVACTGEYAATKQGTKEGALAGIVTSVNRVSGIYERELAIRLVLVAKNDTLIFLDGTTDPYTNNNGEAMLDQNQSTVDQRIGDSKYDIGHVFSTGGGGIAQRPSVCVQGKARGVTGLPNPVGDAFDVDFVAHEMGHQFGADHTFNSTSGNCSGNRSSASAYEPGSGTSIMAYAGICAIDNIQTNSDPYFHSRSFDQILAHVTGPGNCATVTPTGNHPPVVNAGANYRIPISTPFALSGSATDPDGDALTYSWEEYDLGPSGNPNAPTGNAPLFRVFAPATSGFRTFPRLADLLGNTHQIGELLPSYARKLMFRLVARDNRAGGGGVDYDSMNVAVVGTAGPFVVTAPNTVATWQAGASQLVTWDVSNTNQAPISASNVDILLSTDGGLTFPVVLAANTPNDGCESITVPAGTATTTGARLKVQAVGNIFFDISDQNFIIQALTGPTFYLNSSCVEGSLTEVCPGNSVVLPVGASTLQGFSGNVELSAGTLPTGLSVTFAPASISAGTNSQATISVATGTAPGIYIVNLTGTSNGITQSQQVRVRVRDIVTQVPTPTAPTSVVRTTTRPRFEWSAAASATSYDLQVATDAGFTNLIVNQTSISGTTFTLLAPLQANTVYYWRVRGNGLCGPAAYSAATQFQTSTPTCQAYPAAQVPVAIPADAPATATSVITVSTTEIVSAIAIRNLTLTHANVGELQISLTNPAGRTAILIPRICAGTSTFNISLDETAAAALSCPLTAGATYRPANSLSELLNSPANGNWTLTINDNAAGNGGTLTGWNLELCTVLGVPNAPTSLIAFANGTANGTANIDVQWTDNATNETGFELERSPDNNTAYQRIATLPANTTTYTDPVALSGRYYYRVRAVNSAGPSAYSNESIASVVLSSQNAALLKGVELFPNPSAGVFQLTVDNGKQGSLSLRVTDALGRSVTTEALTKSAAPLHHRLDLSQLAKGVYQLHLTLPEGTTVLRLLKE</sequence>
<dbReference type="AlphaFoldDB" id="A0A5B7ZX50"/>
<dbReference type="InterPro" id="IPR003961">
    <property type="entry name" value="FN3_dom"/>
</dbReference>
<evidence type="ECO:0000259" key="3">
    <source>
        <dbReference type="PROSITE" id="PS50853"/>
    </source>
</evidence>
<dbReference type="SUPFAM" id="SSF49785">
    <property type="entry name" value="Galactose-binding domain-like"/>
    <property type="match status" value="1"/>
</dbReference>
<keyword evidence="1" id="KW-0645">Protease</keyword>
<proteinExistence type="predicted"/>
<evidence type="ECO:0000313" key="6">
    <source>
        <dbReference type="Proteomes" id="UP000305398"/>
    </source>
</evidence>